<dbReference type="InterPro" id="IPR014755">
    <property type="entry name" value="Cu-Rt/internalin_Ig-like"/>
</dbReference>
<organism evidence="4 5">
    <name type="scientific">Candidatus Thalassospirochaeta sargassi</name>
    <dbReference type="NCBI Taxonomy" id="3119039"/>
    <lineage>
        <taxon>Bacteria</taxon>
        <taxon>Pseudomonadati</taxon>
        <taxon>Spirochaetota</taxon>
        <taxon>Spirochaetia</taxon>
        <taxon>Spirochaetales</taxon>
        <taxon>Spirochaetaceae</taxon>
        <taxon>Candidatus Thalassospirochaeta</taxon>
    </lineage>
</organism>
<evidence type="ECO:0000313" key="4">
    <source>
        <dbReference type="EMBL" id="MDC7226514.1"/>
    </source>
</evidence>
<comment type="caution">
    <text evidence="4">The sequence shown here is derived from an EMBL/GenBank/DDBJ whole genome shotgun (WGS) entry which is preliminary data.</text>
</comment>
<dbReference type="EMBL" id="JAQQAL010000012">
    <property type="protein sequence ID" value="MDC7226514.1"/>
    <property type="molecule type" value="Genomic_DNA"/>
</dbReference>
<name>A0AAJ1IC64_9SPIO</name>
<dbReference type="InterPro" id="IPR032812">
    <property type="entry name" value="SbsA_Ig"/>
</dbReference>
<dbReference type="Proteomes" id="UP001221217">
    <property type="component" value="Unassembled WGS sequence"/>
</dbReference>
<protein>
    <submittedName>
        <fullName evidence="4">Ig-like domain-containing protein</fullName>
    </submittedName>
</protein>
<feature type="chain" id="PRO_5042564478" evidence="2">
    <location>
        <begin position="22"/>
        <end position="138"/>
    </location>
</feature>
<evidence type="ECO:0000259" key="3">
    <source>
        <dbReference type="Pfam" id="PF13205"/>
    </source>
</evidence>
<evidence type="ECO:0000256" key="1">
    <source>
        <dbReference type="ARBA" id="ARBA00022729"/>
    </source>
</evidence>
<dbReference type="Pfam" id="PF13205">
    <property type="entry name" value="Big_5"/>
    <property type="match status" value="1"/>
</dbReference>
<feature type="domain" description="SbsA Ig-like" evidence="3">
    <location>
        <begin position="23"/>
        <end position="136"/>
    </location>
</feature>
<accession>A0AAJ1IC64</accession>
<keyword evidence="1 2" id="KW-0732">Signal</keyword>
<dbReference type="AlphaFoldDB" id="A0AAJ1IC64"/>
<sequence length="138" mass="14650">MKKTILIIIVFSIIASGSVFAGNKPVSLKSSVPEDGATAVAVDTAIELGFSSNVVNMTVSDNNLGCFSLLNAEGNEVEIDVYLPDDQMEPENKRNITLTPVKPLAPGTEYTLIISGELLAKNGNNLGKDNFVTFTTAE</sequence>
<proteinExistence type="predicted"/>
<dbReference type="Gene3D" id="2.60.40.1220">
    <property type="match status" value="1"/>
</dbReference>
<feature type="signal peptide" evidence="2">
    <location>
        <begin position="1"/>
        <end position="21"/>
    </location>
</feature>
<reference evidence="4 5" key="1">
    <citation type="submission" date="2022-12" db="EMBL/GenBank/DDBJ databases">
        <title>Metagenome assembled genome from gulf of manar.</title>
        <authorList>
            <person name="Kohli P."/>
            <person name="Pk S."/>
            <person name="Venkata Ramana C."/>
            <person name="Sasikala C."/>
        </authorList>
    </citation>
    <scope>NUCLEOTIDE SEQUENCE [LARGE SCALE GENOMIC DNA]</scope>
    <source>
        <strain evidence="4">JB008</strain>
    </source>
</reference>
<evidence type="ECO:0000256" key="2">
    <source>
        <dbReference type="SAM" id="SignalP"/>
    </source>
</evidence>
<evidence type="ECO:0000313" key="5">
    <source>
        <dbReference type="Proteomes" id="UP001221217"/>
    </source>
</evidence>
<gene>
    <name evidence="4" type="ORF">PQJ61_07095</name>
</gene>